<evidence type="ECO:0000256" key="2">
    <source>
        <dbReference type="SAM" id="Phobius"/>
    </source>
</evidence>
<keyword evidence="2" id="KW-0812">Transmembrane</keyword>
<feature type="compositionally biased region" description="Polar residues" evidence="1">
    <location>
        <begin position="1"/>
        <end position="17"/>
    </location>
</feature>
<proteinExistence type="predicted"/>
<comment type="caution">
    <text evidence="3">The sequence shown here is derived from an EMBL/GenBank/DDBJ whole genome shotgun (WGS) entry which is preliminary data.</text>
</comment>
<feature type="region of interest" description="Disordered" evidence="1">
    <location>
        <begin position="1"/>
        <end position="23"/>
    </location>
</feature>
<keyword evidence="4" id="KW-1185">Reference proteome</keyword>
<name>A0A1Y2DBV4_9PEZI</name>
<feature type="transmembrane region" description="Helical" evidence="2">
    <location>
        <begin position="36"/>
        <end position="60"/>
    </location>
</feature>
<dbReference type="GeneID" id="63777610"/>
<keyword evidence="2" id="KW-0472">Membrane</keyword>
<organism evidence="3 4">
    <name type="scientific">Pseudomassariella vexata</name>
    <dbReference type="NCBI Taxonomy" id="1141098"/>
    <lineage>
        <taxon>Eukaryota</taxon>
        <taxon>Fungi</taxon>
        <taxon>Dikarya</taxon>
        <taxon>Ascomycota</taxon>
        <taxon>Pezizomycotina</taxon>
        <taxon>Sordariomycetes</taxon>
        <taxon>Xylariomycetidae</taxon>
        <taxon>Amphisphaeriales</taxon>
        <taxon>Pseudomassariaceae</taxon>
        <taxon>Pseudomassariella</taxon>
    </lineage>
</organism>
<keyword evidence="2" id="KW-1133">Transmembrane helix</keyword>
<accession>A0A1Y2DBV4</accession>
<gene>
    <name evidence="3" type="ORF">BCR38DRAFT_450708</name>
</gene>
<protein>
    <submittedName>
        <fullName evidence="3">Uncharacterized protein</fullName>
    </submittedName>
</protein>
<dbReference type="InParanoid" id="A0A1Y2DBV4"/>
<feature type="compositionally biased region" description="Basic and acidic residues" evidence="1">
    <location>
        <begin position="147"/>
        <end position="157"/>
    </location>
</feature>
<evidence type="ECO:0000256" key="1">
    <source>
        <dbReference type="SAM" id="MobiDB-lite"/>
    </source>
</evidence>
<feature type="region of interest" description="Disordered" evidence="1">
    <location>
        <begin position="140"/>
        <end position="171"/>
    </location>
</feature>
<dbReference type="EMBL" id="MCFJ01000022">
    <property type="protein sequence ID" value="ORY56596.1"/>
    <property type="molecule type" value="Genomic_DNA"/>
</dbReference>
<sequence>MTMSTSATDGFATSSESTSHDDTANTVKTSFTAISIGWIVGIVVILVFTIGCVVVFFCVIHKRNKRKRETQEQMAKFNPQNIAMYNNSAPYQYAMQSGTTNTTAAVPSPQPSHSLASELQGHIGPPPSELHCRELPLIKEAPNNELHPPRSQDDGLRYELSSESPRIQFIA</sequence>
<dbReference type="RefSeq" id="XP_040710175.1">
    <property type="nucleotide sequence ID" value="XM_040861398.1"/>
</dbReference>
<evidence type="ECO:0000313" key="3">
    <source>
        <dbReference type="EMBL" id="ORY56596.1"/>
    </source>
</evidence>
<dbReference type="AlphaFoldDB" id="A0A1Y2DBV4"/>
<reference evidence="3 4" key="1">
    <citation type="submission" date="2016-07" db="EMBL/GenBank/DDBJ databases">
        <title>Pervasive Adenine N6-methylation of Active Genes in Fungi.</title>
        <authorList>
            <consortium name="DOE Joint Genome Institute"/>
            <person name="Mondo S.J."/>
            <person name="Dannebaum R.O."/>
            <person name="Kuo R.C."/>
            <person name="Labutti K."/>
            <person name="Haridas S."/>
            <person name="Kuo A."/>
            <person name="Salamov A."/>
            <person name="Ahrendt S.R."/>
            <person name="Lipzen A."/>
            <person name="Sullivan W."/>
            <person name="Andreopoulos W.B."/>
            <person name="Clum A."/>
            <person name="Lindquist E."/>
            <person name="Daum C."/>
            <person name="Ramamoorthy G.K."/>
            <person name="Gryganskyi A."/>
            <person name="Culley D."/>
            <person name="Magnuson J.K."/>
            <person name="James T.Y."/>
            <person name="O'Malley M.A."/>
            <person name="Stajich J.E."/>
            <person name="Spatafora J.W."/>
            <person name="Visel A."/>
            <person name="Grigoriev I.V."/>
        </authorList>
    </citation>
    <scope>NUCLEOTIDE SEQUENCE [LARGE SCALE GENOMIC DNA]</scope>
    <source>
        <strain evidence="3 4">CBS 129021</strain>
    </source>
</reference>
<evidence type="ECO:0000313" key="4">
    <source>
        <dbReference type="Proteomes" id="UP000193689"/>
    </source>
</evidence>
<dbReference type="Proteomes" id="UP000193689">
    <property type="component" value="Unassembled WGS sequence"/>
</dbReference>